<dbReference type="Proteomes" id="UP000017670">
    <property type="component" value="Unassembled WGS sequence"/>
</dbReference>
<sequence>MSAINQAKAQINYFVKKSAECTIYEQSDETKVCFGENIVIVLNLAKNRLTYKEFTFENGKAKVVVQNVVRLTGAEMFTVKHHFKKAHQMKDIKSA</sequence>
<dbReference type="PATRIC" id="fig|1217648.3.peg.3248"/>
<dbReference type="AlphaFoldDB" id="N9DXI3"/>
<accession>N9DXI3</accession>
<comment type="caution">
    <text evidence="1">The sequence shown here is derived from an EMBL/GenBank/DDBJ whole genome shotgun (WGS) entry which is preliminary data.</text>
</comment>
<dbReference type="eggNOG" id="ENOG50303C4">
    <property type="taxonomic scope" value="Bacteria"/>
</dbReference>
<name>N9DXI3_9GAMM</name>
<proteinExistence type="predicted"/>
<dbReference type="RefSeq" id="WP_005063299.1">
    <property type="nucleotide sequence ID" value="NZ_KB849767.1"/>
</dbReference>
<dbReference type="HOGENOM" id="CLU_2366483_0_0_6"/>
<evidence type="ECO:0000313" key="2">
    <source>
        <dbReference type="Proteomes" id="UP000017670"/>
    </source>
</evidence>
<gene>
    <name evidence="1" type="ORF">F933_03339</name>
</gene>
<evidence type="ECO:0000313" key="1">
    <source>
        <dbReference type="EMBL" id="ENW02933.1"/>
    </source>
</evidence>
<protein>
    <submittedName>
        <fullName evidence="1">Uncharacterized protein</fullName>
    </submittedName>
</protein>
<keyword evidence="2" id="KW-1185">Reference proteome</keyword>
<dbReference type="GeneID" id="29858284"/>
<reference evidence="1 2" key="1">
    <citation type="submission" date="2013-02" db="EMBL/GenBank/DDBJ databases">
        <title>The Genome Sequence of Acinetobacter beijerinckii CIP 110307.</title>
        <authorList>
            <consortium name="The Broad Institute Genome Sequencing Platform"/>
            <consortium name="The Broad Institute Genome Sequencing Center for Infectious Disease"/>
            <person name="Cerqueira G."/>
            <person name="Feldgarden M."/>
            <person name="Courvalin P."/>
            <person name="Perichon B."/>
            <person name="Grillot-Courvalin C."/>
            <person name="Clermont D."/>
            <person name="Rocha E."/>
            <person name="Yoon E.-J."/>
            <person name="Nemec A."/>
            <person name="Walker B."/>
            <person name="Young S.K."/>
            <person name="Zeng Q."/>
            <person name="Gargeya S."/>
            <person name="Fitzgerald M."/>
            <person name="Haas B."/>
            <person name="Abouelleil A."/>
            <person name="Alvarado L."/>
            <person name="Arachchi H.M."/>
            <person name="Berlin A.M."/>
            <person name="Chapman S.B."/>
            <person name="Dewar J."/>
            <person name="Goldberg J."/>
            <person name="Griggs A."/>
            <person name="Gujja S."/>
            <person name="Hansen M."/>
            <person name="Howarth C."/>
            <person name="Imamovic A."/>
            <person name="Larimer J."/>
            <person name="McCowan C."/>
            <person name="Murphy C."/>
            <person name="Neiman D."/>
            <person name="Pearson M."/>
            <person name="Priest M."/>
            <person name="Roberts A."/>
            <person name="Saif S."/>
            <person name="Shea T."/>
            <person name="Sisk P."/>
            <person name="Sykes S."/>
            <person name="Wortman J."/>
            <person name="Nusbaum C."/>
            <person name="Birren B."/>
        </authorList>
    </citation>
    <scope>NUCLEOTIDE SEQUENCE [LARGE SCALE GENOMIC DNA]</scope>
    <source>
        <strain evidence="1 2">CIP 110307</strain>
    </source>
</reference>
<organism evidence="1 2">
    <name type="scientific">Acinetobacter beijerinckii CIP 110307</name>
    <dbReference type="NCBI Taxonomy" id="1217648"/>
    <lineage>
        <taxon>Bacteria</taxon>
        <taxon>Pseudomonadati</taxon>
        <taxon>Pseudomonadota</taxon>
        <taxon>Gammaproteobacteria</taxon>
        <taxon>Moraxellales</taxon>
        <taxon>Moraxellaceae</taxon>
        <taxon>Acinetobacter</taxon>
    </lineage>
</organism>
<dbReference type="EMBL" id="APQL01000013">
    <property type="protein sequence ID" value="ENW02933.1"/>
    <property type="molecule type" value="Genomic_DNA"/>
</dbReference>